<organism evidence="2 3">
    <name type="scientific">Sphaerobolus stellatus (strain SS14)</name>
    <dbReference type="NCBI Taxonomy" id="990650"/>
    <lineage>
        <taxon>Eukaryota</taxon>
        <taxon>Fungi</taxon>
        <taxon>Dikarya</taxon>
        <taxon>Basidiomycota</taxon>
        <taxon>Agaricomycotina</taxon>
        <taxon>Agaricomycetes</taxon>
        <taxon>Phallomycetidae</taxon>
        <taxon>Geastrales</taxon>
        <taxon>Sphaerobolaceae</taxon>
        <taxon>Sphaerobolus</taxon>
    </lineage>
</organism>
<dbReference type="Proteomes" id="UP000054279">
    <property type="component" value="Unassembled WGS sequence"/>
</dbReference>
<reference evidence="2 3" key="1">
    <citation type="submission" date="2014-06" db="EMBL/GenBank/DDBJ databases">
        <title>Evolutionary Origins and Diversification of the Mycorrhizal Mutualists.</title>
        <authorList>
            <consortium name="DOE Joint Genome Institute"/>
            <consortium name="Mycorrhizal Genomics Consortium"/>
            <person name="Kohler A."/>
            <person name="Kuo A."/>
            <person name="Nagy L.G."/>
            <person name="Floudas D."/>
            <person name="Copeland A."/>
            <person name="Barry K.W."/>
            <person name="Cichocki N."/>
            <person name="Veneault-Fourrey C."/>
            <person name="LaButti K."/>
            <person name="Lindquist E.A."/>
            <person name="Lipzen A."/>
            <person name="Lundell T."/>
            <person name="Morin E."/>
            <person name="Murat C."/>
            <person name="Riley R."/>
            <person name="Ohm R."/>
            <person name="Sun H."/>
            <person name="Tunlid A."/>
            <person name="Henrissat B."/>
            <person name="Grigoriev I.V."/>
            <person name="Hibbett D.S."/>
            <person name="Martin F."/>
        </authorList>
    </citation>
    <scope>NUCLEOTIDE SEQUENCE [LARGE SCALE GENOMIC DNA]</scope>
    <source>
        <strain evidence="2 3">SS14</strain>
    </source>
</reference>
<protein>
    <submittedName>
        <fullName evidence="2">Unplaced genomic scaffold SPHSTscaffold_81, whole genome shotgun sequence</fullName>
    </submittedName>
</protein>
<dbReference type="OrthoDB" id="160374at2759"/>
<proteinExistence type="predicted"/>
<gene>
    <name evidence="2" type="ORF">M422DRAFT_33012</name>
</gene>
<dbReference type="SUPFAM" id="SSF48371">
    <property type="entry name" value="ARM repeat"/>
    <property type="match status" value="1"/>
</dbReference>
<dbReference type="Pfam" id="PF10441">
    <property type="entry name" value="Urb2"/>
    <property type="match status" value="1"/>
</dbReference>
<keyword evidence="3" id="KW-1185">Reference proteome</keyword>
<dbReference type="HOGENOM" id="CLU_002353_0_0_1"/>
<evidence type="ECO:0000259" key="1">
    <source>
        <dbReference type="Pfam" id="PF10441"/>
    </source>
</evidence>
<dbReference type="EMBL" id="KN837156">
    <property type="protein sequence ID" value="KIJ38960.1"/>
    <property type="molecule type" value="Genomic_DNA"/>
</dbReference>
<dbReference type="InterPro" id="IPR016024">
    <property type="entry name" value="ARM-type_fold"/>
</dbReference>
<feature type="domain" description="Nucleolar 27S pre-rRNA processing Urb2/Npa2 C-terminal" evidence="1">
    <location>
        <begin position="1226"/>
        <end position="1437"/>
    </location>
</feature>
<name>A0A0C9VM59_SPHS4</name>
<dbReference type="InterPro" id="IPR018849">
    <property type="entry name" value="Urb2/Npa2_C"/>
</dbReference>
<accession>A0A0C9VM59</accession>
<sequence length="1440" mass="159203">MSRAHCALISSQEFIRALKASSDPPSNGSPLKIQFARLAWDNTSFYIPRKAGVILEWLFTRFQKEKGTQINPLTDSAHWDLLTDVLRAPGDTQIEPLLSTLLISNLLISFLQAIASTPTSWNEGLLASARAAFQVLWPISLPKTNLEAVTEPLWIYFSISSLDIVKKFPEFFNDIGTLLLNGFQLAFENTNTAGKKKVFATFSQSHFHQWLKALHLTSESVSSTRVDLFQAGITILLYSNGLRASLNTSQAATKTSNNLVQTVFANTKDPLVQTALLQHLPRIYEEYIKALRKHRASIFPAASSAVQFNSEICLAASAFAERCLLFIGQNVQKDNIVLGWKSKLNIIRVTEEHLSEAATLDHFVEKLREVASEATALLDNAWDEVHAELSECAYLVLCCLFRIEPDLVLSSISHVLERLATTSPVVKESALVFLKQLTEYHSRVRTLHDLISLILTTSVSSFSFLPFSDVKRLYVVCRSSPLYCLEFADELTGAFKAFATAAQAKEIAASVQTALEISLRGCIAAEGPGGKRRKTETEALKFGLTERVAGVALSGVFSSVYKKDEPAQITCLSSIDELISEVMECTLSKLLDADVHVEVKSKKRSHTAEDEDSWARQSTSAALLKLWYDVFLHQGGETVSSHTWKTALTLGDSAGRLTGLLKKDILPDLQVEIIRFLYARETSNPTEELQSVNFGALLDYFEESLFGDRGEARKDSTQATQDAAVDLWSFTLERHLGTINESASEEDINRFVSLIIRSLSTVEGPSRTSPSDIIKRTFGRASFWEAPNIRTSMLSTLQKETQKLASVNITECLEDISKDQFGTAKSNGISLGDVEACVPLYRLLHYFPFDYLSRSSRIDLAMRALTADVLTKLLTEKEEPLSKDAIEWRATFRSFLVTVVKEFHVKALDDVSLSRTWLEYLTQARYSPLHPTKVFIDTTISLISMILKSSIHAATKPGDASRLATAVDYFLQANLYMNMDSKKEDMLHRCLLTFIRMVTGEANFASLPEDIVARLKTLQLALENALIVDIEHVTCGKPTSQATADLLEAWHACLLLRRKVINAPEAKTAALTFGPKLLAVYCSPSAKALDPKTTVSIRANILSILAAEGALQSTTDCNYVANLVAGYIAFTSGNGQEQVYDKAFIPVIKSFSTTQYRAALGLVADALQTSNPHSPQLSELLHLSSILLHEGPEGTSKLAYEHSSRCLGIFVDQVVSAECPSEIISHILNLIQTQCVEKAASLRSVDVSGILSILAKILDGSTQHEAHTSSIFQSIVYVANSIVRQRRDLLSPLLPHLAAILRQLLSAMRAARPLLGTKQYRLIVDTLPSWINPSEPLSENDAQALTRLLTALTTKFMIRIHGPIQQQKAESLARPFARHAPYVLLAYLQIMNDPLSRISIGVRRELEPGLFALCAIMGEHGRDTLTVQSLDVGGKSLERV</sequence>
<evidence type="ECO:0000313" key="2">
    <source>
        <dbReference type="EMBL" id="KIJ38960.1"/>
    </source>
</evidence>
<evidence type="ECO:0000313" key="3">
    <source>
        <dbReference type="Proteomes" id="UP000054279"/>
    </source>
</evidence>